<evidence type="ECO:0000313" key="8">
    <source>
        <dbReference type="EMBL" id="KAF4105045.1"/>
    </source>
</evidence>
<dbReference type="AlphaFoldDB" id="A0A7J6CEJ9"/>
<evidence type="ECO:0000256" key="4">
    <source>
        <dbReference type="ARBA" id="ARBA00022490"/>
    </source>
</evidence>
<dbReference type="Proteomes" id="UP000579812">
    <property type="component" value="Unassembled WGS sequence"/>
</dbReference>
<dbReference type="EMBL" id="JAAMOB010000014">
    <property type="protein sequence ID" value="KAF4105045.1"/>
    <property type="molecule type" value="Genomic_DNA"/>
</dbReference>
<feature type="region of interest" description="Disordered" evidence="7">
    <location>
        <begin position="1"/>
        <end position="43"/>
    </location>
</feature>
<comment type="caution">
    <text evidence="8">The sequence shown here is derived from an EMBL/GenBank/DDBJ whole genome shotgun (WGS) entry which is preliminary data.</text>
</comment>
<protein>
    <recommendedName>
        <fullName evidence="3">Putative monooxygenase p33MONOX</fullName>
    </recommendedName>
</protein>
<dbReference type="InterPro" id="IPR026759">
    <property type="entry name" value="P33MONOX"/>
</dbReference>
<keyword evidence="9" id="KW-1185">Reference proteome</keyword>
<evidence type="ECO:0000256" key="2">
    <source>
        <dbReference type="ARBA" id="ARBA00008758"/>
    </source>
</evidence>
<sequence>MGGNEGGGRGGERWSLFGVRPIVQKSPTDPGSETNTPGGLTLHSYLGVQKSNTMDAMKTQINLTVEDPANFKSPKIEMSGEDGKKTSCHKLRHRDMNILTPSGF</sequence>
<evidence type="ECO:0000256" key="5">
    <source>
        <dbReference type="ARBA" id="ARBA00022857"/>
    </source>
</evidence>
<dbReference type="GO" id="GO:0005737">
    <property type="term" value="C:cytoplasm"/>
    <property type="evidence" value="ECO:0007669"/>
    <property type="project" value="UniProtKB-SubCell"/>
</dbReference>
<gene>
    <name evidence="8" type="ORF">G5714_014376</name>
</gene>
<comment type="subcellular location">
    <subcellularLocation>
        <location evidence="1">Cytoplasm</location>
    </subcellularLocation>
</comment>
<feature type="compositionally biased region" description="Polar residues" evidence="7">
    <location>
        <begin position="25"/>
        <end position="38"/>
    </location>
</feature>
<organism evidence="8 9">
    <name type="scientific">Onychostoma macrolepis</name>
    <dbReference type="NCBI Taxonomy" id="369639"/>
    <lineage>
        <taxon>Eukaryota</taxon>
        <taxon>Metazoa</taxon>
        <taxon>Chordata</taxon>
        <taxon>Craniata</taxon>
        <taxon>Vertebrata</taxon>
        <taxon>Euteleostomi</taxon>
        <taxon>Actinopterygii</taxon>
        <taxon>Neopterygii</taxon>
        <taxon>Teleostei</taxon>
        <taxon>Ostariophysi</taxon>
        <taxon>Cypriniformes</taxon>
        <taxon>Cyprinidae</taxon>
        <taxon>Acrossocheilinae</taxon>
        <taxon>Onychostoma</taxon>
    </lineage>
</organism>
<comment type="similarity">
    <text evidence="2">Belongs to the P33MONOX family.</text>
</comment>
<evidence type="ECO:0000256" key="1">
    <source>
        <dbReference type="ARBA" id="ARBA00004496"/>
    </source>
</evidence>
<dbReference type="GO" id="GO:0016491">
    <property type="term" value="F:oxidoreductase activity"/>
    <property type="evidence" value="ECO:0007669"/>
    <property type="project" value="UniProtKB-KW"/>
</dbReference>
<keyword evidence="4" id="KW-0963">Cytoplasm</keyword>
<name>A0A7J6CEJ9_9TELE</name>
<keyword evidence="6" id="KW-0560">Oxidoreductase</keyword>
<keyword evidence="5" id="KW-0521">NADP</keyword>
<dbReference type="PANTHER" id="PTHR28342:SF1">
    <property type="entry name" value="MONOOXYGENASE P33MONOX-RELATED"/>
    <property type="match status" value="1"/>
</dbReference>
<evidence type="ECO:0000256" key="7">
    <source>
        <dbReference type="SAM" id="MobiDB-lite"/>
    </source>
</evidence>
<evidence type="ECO:0000256" key="3">
    <source>
        <dbReference type="ARBA" id="ARBA00016432"/>
    </source>
</evidence>
<dbReference type="PANTHER" id="PTHR28342">
    <property type="entry name" value="MONOOXYGENASE P33MONOX-RELATED"/>
    <property type="match status" value="1"/>
</dbReference>
<evidence type="ECO:0000256" key="6">
    <source>
        <dbReference type="ARBA" id="ARBA00023002"/>
    </source>
</evidence>
<accession>A0A7J6CEJ9</accession>
<evidence type="ECO:0000313" key="9">
    <source>
        <dbReference type="Proteomes" id="UP000579812"/>
    </source>
</evidence>
<dbReference type="Pfam" id="PF15302">
    <property type="entry name" value="P33MONOX"/>
    <property type="match status" value="1"/>
</dbReference>
<proteinExistence type="inferred from homology"/>
<reference evidence="8 9" key="1">
    <citation type="submission" date="2020-04" db="EMBL/GenBank/DDBJ databases">
        <title>Chromosome-level genome assembly of a cyprinid fish Onychostoma macrolepis by integration of Nanopore Sequencing, Bionano and Hi-C technology.</title>
        <authorList>
            <person name="Wang D."/>
        </authorList>
    </citation>
    <scope>NUCLEOTIDE SEQUENCE [LARGE SCALE GENOMIC DNA]</scope>
    <source>
        <strain evidence="8">SWU-2019</strain>
        <tissue evidence="8">Muscle</tissue>
    </source>
</reference>